<dbReference type="Gene3D" id="3.30.420.10">
    <property type="entry name" value="Ribonuclease H-like superfamily/Ribonuclease H"/>
    <property type="match status" value="1"/>
</dbReference>
<organism evidence="1">
    <name type="scientific">Tanacetum cinerariifolium</name>
    <name type="common">Dalmatian daisy</name>
    <name type="synonym">Chrysanthemum cinerariifolium</name>
    <dbReference type="NCBI Taxonomy" id="118510"/>
    <lineage>
        <taxon>Eukaryota</taxon>
        <taxon>Viridiplantae</taxon>
        <taxon>Streptophyta</taxon>
        <taxon>Embryophyta</taxon>
        <taxon>Tracheophyta</taxon>
        <taxon>Spermatophyta</taxon>
        <taxon>Magnoliopsida</taxon>
        <taxon>eudicotyledons</taxon>
        <taxon>Gunneridae</taxon>
        <taxon>Pentapetalae</taxon>
        <taxon>asterids</taxon>
        <taxon>campanulids</taxon>
        <taxon>Asterales</taxon>
        <taxon>Asteraceae</taxon>
        <taxon>Asteroideae</taxon>
        <taxon>Anthemideae</taxon>
        <taxon>Anthemidinae</taxon>
        <taxon>Tanacetum</taxon>
    </lineage>
</organism>
<dbReference type="GO" id="GO:0003964">
    <property type="term" value="F:RNA-directed DNA polymerase activity"/>
    <property type="evidence" value="ECO:0007669"/>
    <property type="project" value="UniProtKB-KW"/>
</dbReference>
<evidence type="ECO:0000313" key="1">
    <source>
        <dbReference type="EMBL" id="GFD01041.1"/>
    </source>
</evidence>
<dbReference type="PANTHER" id="PTHR47266">
    <property type="entry name" value="ENDONUCLEASE-RELATED"/>
    <property type="match status" value="1"/>
</dbReference>
<gene>
    <name evidence="1" type="ORF">Tci_873010</name>
</gene>
<keyword evidence="1" id="KW-0808">Transferase</keyword>
<dbReference type="EMBL" id="BKCJ011188766">
    <property type="protein sequence ID" value="GFD01041.1"/>
    <property type="molecule type" value="Genomic_DNA"/>
</dbReference>
<dbReference type="AlphaFoldDB" id="A0A699SUP4"/>
<dbReference type="InterPro" id="IPR036397">
    <property type="entry name" value="RNaseH_sf"/>
</dbReference>
<keyword evidence="1" id="KW-0548">Nucleotidyltransferase</keyword>
<proteinExistence type="predicted"/>
<dbReference type="InterPro" id="IPR052160">
    <property type="entry name" value="Gypsy_RT_Integrase-like"/>
</dbReference>
<comment type="caution">
    <text evidence="1">The sequence shown here is derived from an EMBL/GenBank/DDBJ whole genome shotgun (WGS) entry which is preliminary data.</text>
</comment>
<accession>A0A699SUP4</accession>
<reference evidence="1" key="1">
    <citation type="journal article" date="2019" name="Sci. Rep.">
        <title>Draft genome of Tanacetum cinerariifolium, the natural source of mosquito coil.</title>
        <authorList>
            <person name="Yamashiro T."/>
            <person name="Shiraishi A."/>
            <person name="Satake H."/>
            <person name="Nakayama K."/>
        </authorList>
    </citation>
    <scope>NUCLEOTIDE SEQUENCE</scope>
</reference>
<sequence length="191" mass="22219">MLKYGVTHRLATAYHPQTCRQLDKLDDALWACRTAFKTPIGCTPYKLVYGKACHLPIELEQKAYWAFKHANYDLLTAGDHRIVQLNELNELRDQVYENSLIYKEKTKRLHDSMIKDRVFNVGDRVLLFNSRLKIFSGKLKTRWSGPFTITQVFPYGTVELSQTDKPNFKVNGHILKHYFGEDIPKMVVPDL</sequence>
<keyword evidence="1" id="KW-0695">RNA-directed DNA polymerase</keyword>
<dbReference type="GO" id="GO:0003676">
    <property type="term" value="F:nucleic acid binding"/>
    <property type="evidence" value="ECO:0007669"/>
    <property type="project" value="InterPro"/>
</dbReference>
<name>A0A699SUP4_TANCI</name>
<protein>
    <submittedName>
        <fullName evidence="1">Reverse transcriptase domain-containing protein</fullName>
    </submittedName>
</protein>